<keyword evidence="3" id="KW-1185">Reference proteome</keyword>
<dbReference type="RefSeq" id="WP_312530455.1">
    <property type="nucleotide sequence ID" value="NZ_JBGBDC010000002.1"/>
</dbReference>
<organism evidence="2 3">
    <name type="scientific">Comamonas sediminis</name>
    <dbReference type="NCBI Taxonomy" id="1783360"/>
    <lineage>
        <taxon>Bacteria</taxon>
        <taxon>Pseudomonadati</taxon>
        <taxon>Pseudomonadota</taxon>
        <taxon>Betaproteobacteria</taxon>
        <taxon>Burkholderiales</taxon>
        <taxon>Comamonadaceae</taxon>
        <taxon>Comamonas</taxon>
    </lineage>
</organism>
<dbReference type="EMBL" id="JBGBDC010000002">
    <property type="protein sequence ID" value="MEY2250347.1"/>
    <property type="molecule type" value="Genomic_DNA"/>
</dbReference>
<dbReference type="Proteomes" id="UP001562178">
    <property type="component" value="Unassembled WGS sequence"/>
</dbReference>
<reference evidence="2 3" key="1">
    <citation type="journal article" date="2016" name="Int. J. Syst. Evol. Microbiol.">
        <title>Description of Comamonas sediminis sp. nov., isolated from lagoon sediments.</title>
        <authorList>
            <person name="Subhash Y."/>
            <person name="Bang J.J."/>
            <person name="You T.H."/>
            <person name="Lee S.S."/>
        </authorList>
    </citation>
    <scope>NUCLEOTIDE SEQUENCE [LARGE SCALE GENOMIC DNA]</scope>
    <source>
        <strain evidence="2 3">JCM 31169</strain>
    </source>
</reference>
<dbReference type="InterPro" id="IPR036388">
    <property type="entry name" value="WH-like_DNA-bd_sf"/>
</dbReference>
<comment type="caution">
    <text evidence="2">The sequence shown here is derived from an EMBL/GenBank/DDBJ whole genome shotgun (WGS) entry which is preliminary data.</text>
</comment>
<dbReference type="Pfam" id="PF01726">
    <property type="entry name" value="LexA_DNA_bind"/>
    <property type="match status" value="1"/>
</dbReference>
<evidence type="ECO:0000313" key="3">
    <source>
        <dbReference type="Proteomes" id="UP001562178"/>
    </source>
</evidence>
<proteinExistence type="predicted"/>
<name>A0ABV4AZI7_9BURK</name>
<dbReference type="InterPro" id="IPR006199">
    <property type="entry name" value="LexA_DNA-bd_dom"/>
</dbReference>
<accession>A0ABV4AZI7</accession>
<evidence type="ECO:0000313" key="2">
    <source>
        <dbReference type="EMBL" id="MEY2250347.1"/>
    </source>
</evidence>
<dbReference type="InterPro" id="IPR036390">
    <property type="entry name" value="WH_DNA-bd_sf"/>
</dbReference>
<dbReference type="Gene3D" id="1.10.10.10">
    <property type="entry name" value="Winged helix-like DNA-binding domain superfamily/Winged helix DNA-binding domain"/>
    <property type="match status" value="1"/>
</dbReference>
<feature type="domain" description="LexA repressor DNA-binding" evidence="1">
    <location>
        <begin position="1"/>
        <end position="59"/>
    </location>
</feature>
<evidence type="ECO:0000259" key="1">
    <source>
        <dbReference type="Pfam" id="PF01726"/>
    </source>
</evidence>
<gene>
    <name evidence="2" type="ORF">AB7A72_04985</name>
</gene>
<protein>
    <recommendedName>
        <fullName evidence="1">LexA repressor DNA-binding domain-containing protein</fullName>
    </recommendedName>
</protein>
<sequence>MKTIPPRQLEVLTFMQAFFKDNDQTPPMALIAKHFGFRSPNAAQYHIDWLLRHGYLERNSLGNLKFSRGMTPQMDAADA</sequence>
<dbReference type="SUPFAM" id="SSF46785">
    <property type="entry name" value="Winged helix' DNA-binding domain"/>
    <property type="match status" value="1"/>
</dbReference>